<keyword evidence="3" id="KW-1185">Reference proteome</keyword>
<comment type="caution">
    <text evidence="1">The sequence shown here is derived from an EMBL/GenBank/DDBJ whole genome shotgun (WGS) entry which is preliminary data.</text>
</comment>
<dbReference type="AlphaFoldDB" id="A0A8S1AFE2"/>
<sequence length="108" mass="12248">MSARLSFRDVRRERVEEIWRKNFRFMHTRNGPFWCTQCSGPVEDNAYNVNDGGLPLGRIAISASGRRGAVAVHRMPIAPRGPPPISTPPYHLLLRRRPSLTLKCPSII</sequence>
<evidence type="ECO:0000313" key="3">
    <source>
        <dbReference type="Proteomes" id="UP000494106"/>
    </source>
</evidence>
<proteinExistence type="predicted"/>
<accession>A0A8S1AFE2</accession>
<dbReference type="OrthoDB" id="10595216at2759"/>
<evidence type="ECO:0000313" key="1">
    <source>
        <dbReference type="EMBL" id="CAB3244557.1"/>
    </source>
</evidence>
<gene>
    <name evidence="2" type="ORF">APLA_LOCUS14362</name>
    <name evidence="1" type="ORF">APLA_LOCUS9982</name>
</gene>
<name>A0A8S1AFE2_ARCPL</name>
<evidence type="ECO:0000313" key="4">
    <source>
        <dbReference type="Proteomes" id="UP000494256"/>
    </source>
</evidence>
<reference evidence="3 4" key="1">
    <citation type="submission" date="2020-04" db="EMBL/GenBank/DDBJ databases">
        <authorList>
            <person name="Wallbank WR R."/>
            <person name="Pardo Diaz C."/>
            <person name="Kozak K."/>
            <person name="Martin S."/>
            <person name="Jiggins C."/>
            <person name="Moest M."/>
            <person name="Warren A I."/>
            <person name="Byers J.R.P. K."/>
            <person name="Montejo-Kovacevich G."/>
            <person name="Yen C E."/>
        </authorList>
    </citation>
    <scope>NUCLEOTIDE SEQUENCE [LARGE SCALE GENOMIC DNA]</scope>
</reference>
<dbReference type="EMBL" id="CADEBC010000522">
    <property type="protein sequence ID" value="CAB3244557.1"/>
    <property type="molecule type" value="Genomic_DNA"/>
</dbReference>
<evidence type="ECO:0000313" key="2">
    <source>
        <dbReference type="EMBL" id="CAB3253624.1"/>
    </source>
</evidence>
<organism evidence="1 3">
    <name type="scientific">Arctia plantaginis</name>
    <name type="common">Wood tiger moth</name>
    <name type="synonym">Phalaena plantaginis</name>
    <dbReference type="NCBI Taxonomy" id="874455"/>
    <lineage>
        <taxon>Eukaryota</taxon>
        <taxon>Metazoa</taxon>
        <taxon>Ecdysozoa</taxon>
        <taxon>Arthropoda</taxon>
        <taxon>Hexapoda</taxon>
        <taxon>Insecta</taxon>
        <taxon>Pterygota</taxon>
        <taxon>Neoptera</taxon>
        <taxon>Endopterygota</taxon>
        <taxon>Lepidoptera</taxon>
        <taxon>Glossata</taxon>
        <taxon>Ditrysia</taxon>
        <taxon>Noctuoidea</taxon>
        <taxon>Erebidae</taxon>
        <taxon>Arctiinae</taxon>
        <taxon>Arctia</taxon>
    </lineage>
</organism>
<dbReference type="Proteomes" id="UP000494106">
    <property type="component" value="Unassembled WGS sequence"/>
</dbReference>
<protein>
    <submittedName>
        <fullName evidence="1">Uncharacterized protein</fullName>
    </submittedName>
</protein>
<dbReference type="EMBL" id="CADEBD010000393">
    <property type="protein sequence ID" value="CAB3253624.1"/>
    <property type="molecule type" value="Genomic_DNA"/>
</dbReference>
<dbReference type="Proteomes" id="UP000494256">
    <property type="component" value="Unassembled WGS sequence"/>
</dbReference>